<accession>A0ABP7ZX85</accession>
<dbReference type="SUPFAM" id="SSF81296">
    <property type="entry name" value="E set domains"/>
    <property type="match status" value="1"/>
</dbReference>
<evidence type="ECO:0000313" key="1">
    <source>
        <dbReference type="EMBL" id="GAA4172304.1"/>
    </source>
</evidence>
<dbReference type="InterPro" id="IPR014756">
    <property type="entry name" value="Ig_E-set"/>
</dbReference>
<dbReference type="PROSITE" id="PS51257">
    <property type="entry name" value="PROKAR_LIPOPROTEIN"/>
    <property type="match status" value="1"/>
</dbReference>
<protein>
    <recommendedName>
        <fullName evidence="3">IPT/TIG domain-containing protein</fullName>
    </recommendedName>
</protein>
<dbReference type="RefSeq" id="WP_346085115.1">
    <property type="nucleotide sequence ID" value="NZ_BAAAZK010000002.1"/>
</dbReference>
<evidence type="ECO:0008006" key="3">
    <source>
        <dbReference type="Google" id="ProtNLM"/>
    </source>
</evidence>
<gene>
    <name evidence="1" type="ORF">GCM10022218_13690</name>
</gene>
<comment type="caution">
    <text evidence="1">The sequence shown here is derived from an EMBL/GenBank/DDBJ whole genome shotgun (WGS) entry which is preliminary data.</text>
</comment>
<proteinExistence type="predicted"/>
<evidence type="ECO:0000313" key="2">
    <source>
        <dbReference type="Proteomes" id="UP001500167"/>
    </source>
</evidence>
<dbReference type="InterPro" id="IPR013783">
    <property type="entry name" value="Ig-like_fold"/>
</dbReference>
<name>A0ABP7ZX85_9SPHI</name>
<sequence>MKQSYILWLVSLCFLFSCKKVEKVVETIPDTNPIGIETLINDNANESTITFSGRILYLNDESIIDHGFVVECQKYYDTSIKELVYSLGSKAKTGKITHTIQTPDEILNSNSVKYYYYIKTNKGVYKGETTHLTFYWYDIDYRDDIIASPDDKITLNGNFEKVKDNYTLNINEDNNRQEIPFTLGKDLKTLVFQLPANLTHGSRISFILQNKVHPTGLYRNSLLATVKVVGKLNEPTNYHFMYNDKITLTGPGMGPALKEPFYILFGNRSFPYEPEMNLINLTYGQPADKYTIGYFNGKDTVIFKEKIQLKQPAPYALYFNDTEFHPGSIGNFSGVDFSTFGRQDLTTYKVGNKNAYVSFNWTGIHKLTIGDLPEGDYALSASSPFFTFTSQAKLRVKKLQATGIEQSKGYYGNLVRINGNFRPNIPYQVRLGNQDAELVSIQNGQIGMVIPPIAAGTYPITVGYRGSEGKEYMDKTNLNLEILAPVFSDFYPKKGKAGDQITIVGKGIYYGMIYFGGRLVWRESGEEEIKFTIPRDITYKGKIEINLLFGNKWIKGKETFELI</sequence>
<dbReference type="EMBL" id="BAAAZK010000002">
    <property type="protein sequence ID" value="GAA4172304.1"/>
    <property type="molecule type" value="Genomic_DNA"/>
</dbReference>
<dbReference type="Gene3D" id="2.60.40.10">
    <property type="entry name" value="Immunoglobulins"/>
    <property type="match status" value="1"/>
</dbReference>
<keyword evidence="2" id="KW-1185">Reference proteome</keyword>
<organism evidence="1 2">
    <name type="scientific">Sphingobacterium ginsenosidimutans</name>
    <dbReference type="NCBI Taxonomy" id="687845"/>
    <lineage>
        <taxon>Bacteria</taxon>
        <taxon>Pseudomonadati</taxon>
        <taxon>Bacteroidota</taxon>
        <taxon>Sphingobacteriia</taxon>
        <taxon>Sphingobacteriales</taxon>
        <taxon>Sphingobacteriaceae</taxon>
        <taxon>Sphingobacterium</taxon>
    </lineage>
</organism>
<reference evidence="2" key="1">
    <citation type="journal article" date="2019" name="Int. J. Syst. Evol. Microbiol.">
        <title>The Global Catalogue of Microorganisms (GCM) 10K type strain sequencing project: providing services to taxonomists for standard genome sequencing and annotation.</title>
        <authorList>
            <consortium name="The Broad Institute Genomics Platform"/>
            <consortium name="The Broad Institute Genome Sequencing Center for Infectious Disease"/>
            <person name="Wu L."/>
            <person name="Ma J."/>
        </authorList>
    </citation>
    <scope>NUCLEOTIDE SEQUENCE [LARGE SCALE GENOMIC DNA]</scope>
    <source>
        <strain evidence="2">JCM 16722</strain>
    </source>
</reference>
<dbReference type="Proteomes" id="UP001500167">
    <property type="component" value="Unassembled WGS sequence"/>
</dbReference>